<feature type="compositionally biased region" description="Polar residues" evidence="1">
    <location>
        <begin position="317"/>
        <end position="329"/>
    </location>
</feature>
<evidence type="ECO:0000313" key="4">
    <source>
        <dbReference type="Proteomes" id="UP000602395"/>
    </source>
</evidence>
<feature type="compositionally biased region" description="Pro residues" evidence="1">
    <location>
        <begin position="345"/>
        <end position="357"/>
    </location>
</feature>
<name>A0ABR7WI94_9ACTN</name>
<evidence type="ECO:0000313" key="3">
    <source>
        <dbReference type="EMBL" id="MBD1322480.1"/>
    </source>
</evidence>
<feature type="transmembrane region" description="Helical" evidence="2">
    <location>
        <begin position="242"/>
        <end position="263"/>
    </location>
</feature>
<keyword evidence="4" id="KW-1185">Reference proteome</keyword>
<comment type="caution">
    <text evidence="3">The sequence shown here is derived from an EMBL/GenBank/DDBJ whole genome shotgun (WGS) entry which is preliminary data.</text>
</comment>
<feature type="compositionally biased region" description="Pro residues" evidence="1">
    <location>
        <begin position="193"/>
        <end position="205"/>
    </location>
</feature>
<feature type="compositionally biased region" description="Low complexity" evidence="1">
    <location>
        <begin position="273"/>
        <end position="288"/>
    </location>
</feature>
<feature type="region of interest" description="Disordered" evidence="1">
    <location>
        <begin position="177"/>
        <end position="229"/>
    </location>
</feature>
<dbReference type="Proteomes" id="UP000602395">
    <property type="component" value="Unassembled WGS sequence"/>
</dbReference>
<organism evidence="3 4">
    <name type="scientific">Gordonia hankookensis</name>
    <dbReference type="NCBI Taxonomy" id="589403"/>
    <lineage>
        <taxon>Bacteria</taxon>
        <taxon>Bacillati</taxon>
        <taxon>Actinomycetota</taxon>
        <taxon>Actinomycetes</taxon>
        <taxon>Mycobacteriales</taxon>
        <taxon>Gordoniaceae</taxon>
        <taxon>Gordonia</taxon>
    </lineage>
</organism>
<feature type="region of interest" description="Disordered" evidence="1">
    <location>
        <begin position="265"/>
        <end position="357"/>
    </location>
</feature>
<reference evidence="3 4" key="1">
    <citation type="submission" date="2020-09" db="EMBL/GenBank/DDBJ databases">
        <title>Novel species in genus Gordonia.</title>
        <authorList>
            <person name="Zhang G."/>
        </authorList>
    </citation>
    <scope>NUCLEOTIDE SEQUENCE [LARGE SCALE GENOMIC DNA]</scope>
    <source>
        <strain evidence="3 4">ON-33</strain>
    </source>
</reference>
<sequence length="357" mass="37454">MRSAEIGDRQLASGVPTDQPFLLVDVADDGLLISAVDPAAGTTLDQRVLWSVHPIALDQALAEHLVRAGRVPTPRTDDWWNELRELAGRGRERLSTSDGTFVMGHRDVRFFRVSRRDLDEATASLATEVSSMVREMGQEFGATSVVIGRGGDDWPGLDAVLQRQQLPVITAAPPVDGNRDVGVPEGVSAVWPAPMPTPEPAPPKPAHPEPTVLEPVAPHDPQQSVASASVSAQSARYPGKRIVIAMAAVVAVIGVGTVTALVATGSDSPHRPPSSLEFPSSTPSPTSSYADPAELVAAREPAVDYTPPPPPPAATDDGSSNGTPQSPGQPNRPRSAPPRVVIPIPGLPPIVLPRLPG</sequence>
<keyword evidence="2" id="KW-0472">Membrane</keyword>
<dbReference type="RefSeq" id="WP_190268795.1">
    <property type="nucleotide sequence ID" value="NZ_BAABAD010000005.1"/>
</dbReference>
<keyword evidence="2" id="KW-0812">Transmembrane</keyword>
<gene>
    <name evidence="3" type="ORF">IDF66_23120</name>
</gene>
<evidence type="ECO:0000256" key="1">
    <source>
        <dbReference type="SAM" id="MobiDB-lite"/>
    </source>
</evidence>
<evidence type="ECO:0000256" key="2">
    <source>
        <dbReference type="SAM" id="Phobius"/>
    </source>
</evidence>
<keyword evidence="2" id="KW-1133">Transmembrane helix</keyword>
<proteinExistence type="predicted"/>
<accession>A0ABR7WI94</accession>
<protein>
    <recommendedName>
        <fullName evidence="5">Type VII secretion-associated protein</fullName>
    </recommendedName>
</protein>
<evidence type="ECO:0008006" key="5">
    <source>
        <dbReference type="Google" id="ProtNLM"/>
    </source>
</evidence>
<dbReference type="EMBL" id="JACWMS010000006">
    <property type="protein sequence ID" value="MBD1322480.1"/>
    <property type="molecule type" value="Genomic_DNA"/>
</dbReference>